<dbReference type="GeneID" id="59370975"/>
<dbReference type="PANTHER" id="PTHR15830:SF10">
    <property type="entry name" value="TELOMERE LENGTH REGULATION PROTEIN TEL2 HOMOLOG"/>
    <property type="match status" value="1"/>
</dbReference>
<sequence>MATAKPVTNGLDQVRDIIERLQAPITDLPTLLALLCAPLAALGLLPPRFRDHNQNPLPDGAFKLGRHIPSIQEAILLKIVPTWEQELRENDVLLLADQHFCPDSFWCATDEAGDIALLAYSTLLSTPLTVYSLRLLSRLTREYPIDRLFQAVFTRKGSTSALSPHEYQKRSIQWEDCVQNIVSVPAKVANAALANKIAIPELLEHGAYFNNLCIRYEQLICSLSTAPLNNDIVSSVAYLLGKLVNVGVFPPTRPTSRSQPSFFLSTLSSIRGNLRALNGAQYASLWHEILDQLPSISTTQSILTSLFSSLSIGFDSDPGVGPNARVKAEASLLLDVVGHLGEARGELWDSITSITLNRGWTEWHARILVCWVAGAQSDNADDATIGAWLSTIVDVWSSPDHIKYSLLSQHQYLTSLLLFAISYLPPSSPHLSSIGLSPTFISGVGTYISHNDQGVRLCGMLAAEVVAHRTGRELAFGDWDGDSPGKAWARNLRQKLQFRDIDALLDEDDVDIDVPTPAEQAQLQATEGHPTQKPTIVLATESGYDSDDSLVGYQSEASSRSASPTPSALAEIEKEPTLNVGVKKVARPVYLAQLGELLRSQAGTQGKDDPHHADKIEMALNCAEELIRRKRNYGTELEENAVNLVYALVTLQDNYDLDNFESKRQAALNALVSCCPRKAAPCIIEQFFVNQYSISQRYVMLNAIAIGARELASLPVPPSASSVPADRPSFPSKLLPAHLHTKYLTAGDTNQIQQITDNLSRVAIDKTKSDDGDKVPGIARERRLRINQSSKITAVEPLKKNNQFPWQNAPPVKNTTFTEVAAEYFIIPFLNRFWVFIRDEQTREERTAHLSGRARYHGAGTGLILNPIVLSHFLSTMTVLVHAAQNAPEWLAIIAPEALEFALTVGTRPISLPDDDDEHSIVTGQSPEESARNKEASVLSASLELALIVLDGAKEVDDGRSLGLEHTALLMGTGEWAGTLFARLESGRKAEGGGGVQDIKLRRAAAGVLLKVDEITSKWRRSMIDSANI</sequence>
<dbReference type="GO" id="GO:0051083">
    <property type="term" value="P:'de novo' cotranslational protein folding"/>
    <property type="evidence" value="ECO:0007669"/>
    <property type="project" value="TreeGrafter"/>
</dbReference>
<dbReference type="RefSeq" id="XP_036636630.1">
    <property type="nucleotide sequence ID" value="XM_036770785.1"/>
</dbReference>
<dbReference type="InterPro" id="IPR038528">
    <property type="entry name" value="TEL2_C_sf"/>
</dbReference>
<feature type="compositionally biased region" description="Low complexity" evidence="2">
    <location>
        <begin position="555"/>
        <end position="570"/>
    </location>
</feature>
<organism evidence="4 5">
    <name type="scientific">Pleurotus ostreatus</name>
    <name type="common">Oyster mushroom</name>
    <name type="synonym">White-rot fungus</name>
    <dbReference type="NCBI Taxonomy" id="5322"/>
    <lineage>
        <taxon>Eukaryota</taxon>
        <taxon>Fungi</taxon>
        <taxon>Dikarya</taxon>
        <taxon>Basidiomycota</taxon>
        <taxon>Agaricomycotina</taxon>
        <taxon>Agaricomycetes</taxon>
        <taxon>Agaricomycetidae</taxon>
        <taxon>Agaricales</taxon>
        <taxon>Pleurotineae</taxon>
        <taxon>Pleurotaceae</taxon>
        <taxon>Pleurotus</taxon>
    </lineage>
</organism>
<comment type="caution">
    <text evidence="4">The sequence shown here is derived from an EMBL/GenBank/DDBJ whole genome shotgun (WGS) entry which is preliminary data.</text>
</comment>
<dbReference type="AlphaFoldDB" id="A0A8H7A6C6"/>
<gene>
    <name evidence="4" type="primary">TEL2</name>
    <name evidence="4" type="ORF">PC9H_001134</name>
</gene>
<evidence type="ECO:0000256" key="2">
    <source>
        <dbReference type="SAM" id="MobiDB-lite"/>
    </source>
</evidence>
<dbReference type="OrthoDB" id="10254187at2759"/>
<dbReference type="GO" id="GO:0042162">
    <property type="term" value="F:telomeric DNA binding"/>
    <property type="evidence" value="ECO:0007669"/>
    <property type="project" value="TreeGrafter"/>
</dbReference>
<evidence type="ECO:0000313" key="4">
    <source>
        <dbReference type="EMBL" id="KAF7440786.1"/>
    </source>
</evidence>
<dbReference type="InterPro" id="IPR019337">
    <property type="entry name" value="Telomere_length_regulation_dom"/>
</dbReference>
<dbReference type="Gene3D" id="1.25.40.720">
    <property type="entry name" value="Telomere length regulation protein 2, C-terminal domain"/>
    <property type="match status" value="1"/>
</dbReference>
<dbReference type="InterPro" id="IPR051970">
    <property type="entry name" value="TEL2_Regulation"/>
</dbReference>
<evidence type="ECO:0000313" key="5">
    <source>
        <dbReference type="Proteomes" id="UP000623687"/>
    </source>
</evidence>
<evidence type="ECO:0000256" key="1">
    <source>
        <dbReference type="ARBA" id="ARBA00006133"/>
    </source>
</evidence>
<dbReference type="Pfam" id="PF10193">
    <property type="entry name" value="Telomere_reg-2"/>
    <property type="match status" value="1"/>
</dbReference>
<dbReference type="GO" id="GO:0051879">
    <property type="term" value="F:Hsp90 protein binding"/>
    <property type="evidence" value="ECO:0007669"/>
    <property type="project" value="TreeGrafter"/>
</dbReference>
<comment type="similarity">
    <text evidence="1">Belongs to the TEL2 family.</text>
</comment>
<evidence type="ECO:0000259" key="3">
    <source>
        <dbReference type="Pfam" id="PF10193"/>
    </source>
</evidence>
<accession>A0A8H7A6C6</accession>
<keyword evidence="5" id="KW-1185">Reference proteome</keyword>
<proteinExistence type="inferred from homology"/>
<dbReference type="GO" id="GO:0005829">
    <property type="term" value="C:cytosol"/>
    <property type="evidence" value="ECO:0007669"/>
    <property type="project" value="TreeGrafter"/>
</dbReference>
<dbReference type="VEuPathDB" id="FungiDB:PC9H_001134"/>
<feature type="region of interest" description="Disordered" evidence="2">
    <location>
        <begin position="548"/>
        <end position="570"/>
    </location>
</feature>
<dbReference type="PANTHER" id="PTHR15830">
    <property type="entry name" value="TELOMERE LENGTH REGULATION PROTEIN TEL2 FAMILY MEMBER"/>
    <property type="match status" value="1"/>
</dbReference>
<name>A0A8H7A6C6_PLEOS</name>
<dbReference type="Proteomes" id="UP000623687">
    <property type="component" value="Unassembled WGS sequence"/>
</dbReference>
<feature type="domain" description="Telomere length regulation protein conserved" evidence="3">
    <location>
        <begin position="588"/>
        <end position="708"/>
    </location>
</feature>
<protein>
    <submittedName>
        <fullName evidence="4">Telomere binding protein</fullName>
    </submittedName>
</protein>
<reference evidence="4" key="1">
    <citation type="submission" date="2019-07" db="EMBL/GenBank/DDBJ databases">
        <authorList>
            <person name="Palmer J.M."/>
        </authorList>
    </citation>
    <scope>NUCLEOTIDE SEQUENCE</scope>
    <source>
        <strain evidence="4">PC9</strain>
    </source>
</reference>
<dbReference type="EMBL" id="JACETU010000001">
    <property type="protein sequence ID" value="KAF7440786.1"/>
    <property type="molecule type" value="Genomic_DNA"/>
</dbReference>
<feature type="region of interest" description="Disordered" evidence="2">
    <location>
        <begin position="912"/>
        <end position="934"/>
    </location>
</feature>